<comment type="similarity">
    <text evidence="1">Belongs to the NmrA-type oxidoreductase family.</text>
</comment>
<evidence type="ECO:0000259" key="3">
    <source>
        <dbReference type="Pfam" id="PF05368"/>
    </source>
</evidence>
<dbReference type="Gene3D" id="3.40.50.720">
    <property type="entry name" value="NAD(P)-binding Rossmann-like Domain"/>
    <property type="match status" value="1"/>
</dbReference>
<keyword evidence="5" id="KW-1185">Reference proteome</keyword>
<gene>
    <name evidence="4" type="ORF">DFH07DRAFT_985622</name>
</gene>
<evidence type="ECO:0000256" key="2">
    <source>
        <dbReference type="ARBA" id="ARBA00022857"/>
    </source>
</evidence>
<sequence>MTSPNLPSILVVGGTGAQGRTVVRELVRDKKYAVTVLNRDVCSPSAVALSALGNVTLIPGSYETEKGLREALKGQHGVYVNFNSFAMTESMEYFWTFRLYEIAVQSGVKRLIYSGGNNRPRAHRYAEEYRCSHQATAGRLAEWVESQPLDLIKWTILDGVVYTEMVPVILRPLVLPDNTHVFAAPIGDGLIPFAEVVTYGSASLKGVAEAFERATGKKAVAKDVSQDVWFEAAKARRDPDAKQPTNIPVTSAGDDTRFTFRQSFGAWWNIWKALRLDVEAINEAQELADEVYPDRLKSVEDWMRATGYTGEAKAEA</sequence>
<dbReference type="SUPFAM" id="SSF51735">
    <property type="entry name" value="NAD(P)-binding Rossmann-fold domains"/>
    <property type="match status" value="1"/>
</dbReference>
<dbReference type="PANTHER" id="PTHR42748">
    <property type="entry name" value="NITROGEN METABOLITE REPRESSION PROTEIN NMRA FAMILY MEMBER"/>
    <property type="match status" value="1"/>
</dbReference>
<evidence type="ECO:0000313" key="4">
    <source>
        <dbReference type="EMBL" id="KAJ7737237.1"/>
    </source>
</evidence>
<name>A0AAD7MXE3_9AGAR</name>
<dbReference type="PANTHER" id="PTHR42748:SF14">
    <property type="entry name" value="SNOAL-LIKE DOMAIN-CONTAINING PROTEIN"/>
    <property type="match status" value="1"/>
</dbReference>
<dbReference type="AlphaFoldDB" id="A0AAD7MXE3"/>
<protein>
    <recommendedName>
        <fullName evidence="3">NmrA-like domain-containing protein</fullName>
    </recommendedName>
</protein>
<comment type="caution">
    <text evidence="4">The sequence shown here is derived from an EMBL/GenBank/DDBJ whole genome shotgun (WGS) entry which is preliminary data.</text>
</comment>
<proteinExistence type="inferred from homology"/>
<reference evidence="4" key="1">
    <citation type="submission" date="2023-03" db="EMBL/GenBank/DDBJ databases">
        <title>Massive genome expansion in bonnet fungi (Mycena s.s.) driven by repeated elements and novel gene families across ecological guilds.</title>
        <authorList>
            <consortium name="Lawrence Berkeley National Laboratory"/>
            <person name="Harder C.B."/>
            <person name="Miyauchi S."/>
            <person name="Viragh M."/>
            <person name="Kuo A."/>
            <person name="Thoen E."/>
            <person name="Andreopoulos B."/>
            <person name="Lu D."/>
            <person name="Skrede I."/>
            <person name="Drula E."/>
            <person name="Henrissat B."/>
            <person name="Morin E."/>
            <person name="Kohler A."/>
            <person name="Barry K."/>
            <person name="LaButti K."/>
            <person name="Morin E."/>
            <person name="Salamov A."/>
            <person name="Lipzen A."/>
            <person name="Mereny Z."/>
            <person name="Hegedus B."/>
            <person name="Baldrian P."/>
            <person name="Stursova M."/>
            <person name="Weitz H."/>
            <person name="Taylor A."/>
            <person name="Grigoriev I.V."/>
            <person name="Nagy L.G."/>
            <person name="Martin F."/>
            <person name="Kauserud H."/>
        </authorList>
    </citation>
    <scope>NUCLEOTIDE SEQUENCE</scope>
    <source>
        <strain evidence="4">CBHHK188m</strain>
    </source>
</reference>
<dbReference type="GO" id="GO:0005634">
    <property type="term" value="C:nucleus"/>
    <property type="evidence" value="ECO:0007669"/>
    <property type="project" value="TreeGrafter"/>
</dbReference>
<dbReference type="Proteomes" id="UP001215280">
    <property type="component" value="Unassembled WGS sequence"/>
</dbReference>
<dbReference type="EMBL" id="JARJLG010000144">
    <property type="protein sequence ID" value="KAJ7737237.1"/>
    <property type="molecule type" value="Genomic_DNA"/>
</dbReference>
<accession>A0AAD7MXE3</accession>
<feature type="domain" description="NmrA-like" evidence="3">
    <location>
        <begin position="9"/>
        <end position="123"/>
    </location>
</feature>
<evidence type="ECO:0000313" key="5">
    <source>
        <dbReference type="Proteomes" id="UP001215280"/>
    </source>
</evidence>
<evidence type="ECO:0000256" key="1">
    <source>
        <dbReference type="ARBA" id="ARBA00006328"/>
    </source>
</evidence>
<keyword evidence="2" id="KW-0521">NADP</keyword>
<dbReference type="InterPro" id="IPR051164">
    <property type="entry name" value="NmrA-like_oxidored"/>
</dbReference>
<dbReference type="Pfam" id="PF05368">
    <property type="entry name" value="NmrA"/>
    <property type="match status" value="1"/>
</dbReference>
<organism evidence="4 5">
    <name type="scientific">Mycena maculata</name>
    <dbReference type="NCBI Taxonomy" id="230809"/>
    <lineage>
        <taxon>Eukaryota</taxon>
        <taxon>Fungi</taxon>
        <taxon>Dikarya</taxon>
        <taxon>Basidiomycota</taxon>
        <taxon>Agaricomycotina</taxon>
        <taxon>Agaricomycetes</taxon>
        <taxon>Agaricomycetidae</taxon>
        <taxon>Agaricales</taxon>
        <taxon>Marasmiineae</taxon>
        <taxon>Mycenaceae</taxon>
        <taxon>Mycena</taxon>
    </lineage>
</organism>
<dbReference type="InterPro" id="IPR008030">
    <property type="entry name" value="NmrA-like"/>
</dbReference>
<dbReference type="InterPro" id="IPR036291">
    <property type="entry name" value="NAD(P)-bd_dom_sf"/>
</dbReference>